<feature type="binding site" evidence="13">
    <location>
        <position position="102"/>
    </location>
    <ligand>
        <name>sn-glycerol 3-phosphate</name>
        <dbReference type="ChEBI" id="CHEBI:57597"/>
    </ligand>
</feature>
<dbReference type="GO" id="GO:0046167">
    <property type="term" value="P:glycerol-3-phosphate biosynthetic process"/>
    <property type="evidence" value="ECO:0007669"/>
    <property type="project" value="UniProtKB-UniRule"/>
</dbReference>
<feature type="binding site" evidence="13">
    <location>
        <position position="135"/>
    </location>
    <ligand>
        <name>NADPH</name>
        <dbReference type="ChEBI" id="CHEBI:57783"/>
    </ligand>
</feature>
<dbReference type="GO" id="GO:0005975">
    <property type="term" value="P:carbohydrate metabolic process"/>
    <property type="evidence" value="ECO:0007669"/>
    <property type="project" value="InterPro"/>
</dbReference>
<comment type="caution">
    <text evidence="13">Lacks conserved residue(s) required for the propagation of feature annotation.</text>
</comment>
<dbReference type="PANTHER" id="PTHR11728:SF1">
    <property type="entry name" value="GLYCEROL-3-PHOSPHATE DEHYDROGENASE [NAD(+)] 2, CHLOROPLASTIC"/>
    <property type="match status" value="1"/>
</dbReference>
<feature type="binding site" evidence="13">
    <location>
        <position position="102"/>
    </location>
    <ligand>
        <name>NADPH</name>
        <dbReference type="ChEBI" id="CHEBI:57783"/>
    </ligand>
</feature>
<evidence type="ECO:0000256" key="4">
    <source>
        <dbReference type="ARBA" id="ARBA00023002"/>
    </source>
</evidence>
<feature type="binding site" evidence="13">
    <location>
        <position position="131"/>
    </location>
    <ligand>
        <name>sn-glycerol 3-phosphate</name>
        <dbReference type="ChEBI" id="CHEBI:57597"/>
    </ligand>
</feature>
<evidence type="ECO:0000256" key="1">
    <source>
        <dbReference type="ARBA" id="ARBA00011009"/>
    </source>
</evidence>
<dbReference type="InterPro" id="IPR008927">
    <property type="entry name" value="6-PGluconate_DH-like_C_sf"/>
</dbReference>
<dbReference type="NCBIfam" id="NF000942">
    <property type="entry name" value="PRK00094.1-4"/>
    <property type="match status" value="1"/>
</dbReference>
<feature type="domain" description="Glycerol-3-phosphate dehydrogenase NAD-dependent C-terminal" evidence="19">
    <location>
        <begin position="175"/>
        <end position="315"/>
    </location>
</feature>
<feature type="binding site" evidence="13">
    <location>
        <position position="46"/>
    </location>
    <ligand>
        <name>NADPH</name>
        <dbReference type="ChEBI" id="CHEBI:57783"/>
    </ligand>
</feature>
<dbReference type="Proteomes" id="UP000501534">
    <property type="component" value="Chromosome"/>
</dbReference>
<feature type="binding site" evidence="13">
    <location>
        <position position="133"/>
    </location>
    <ligand>
        <name>sn-glycerol 3-phosphate</name>
        <dbReference type="ChEBI" id="CHEBI:57597"/>
    </ligand>
</feature>
<feature type="binding site" evidence="16">
    <location>
        <position position="135"/>
    </location>
    <ligand>
        <name>NAD(+)</name>
        <dbReference type="ChEBI" id="CHEBI:57540"/>
    </ligand>
</feature>
<evidence type="ECO:0000256" key="7">
    <source>
        <dbReference type="ARBA" id="ARBA00023209"/>
    </source>
</evidence>
<keyword evidence="5 13" id="KW-0520">NAD</keyword>
<dbReference type="NCBIfam" id="NF000940">
    <property type="entry name" value="PRK00094.1-2"/>
    <property type="match status" value="1"/>
</dbReference>
<keyword evidence="4 13" id="KW-0560">Oxidoreductase</keyword>
<keyword evidence="13" id="KW-0547">Nucleotide-binding</keyword>
<dbReference type="GO" id="GO:0006650">
    <property type="term" value="P:glycerophospholipid metabolic process"/>
    <property type="evidence" value="ECO:0007669"/>
    <property type="project" value="UniProtKB-UniRule"/>
</dbReference>
<dbReference type="Gene3D" id="1.10.1040.10">
    <property type="entry name" value="N-(1-d-carboxylethyl)-l-norvaline Dehydrogenase, domain 2"/>
    <property type="match status" value="1"/>
</dbReference>
<comment type="catalytic activity">
    <reaction evidence="13">
        <text>sn-glycerol 3-phosphate + NAD(+) = dihydroxyacetone phosphate + NADH + H(+)</text>
        <dbReference type="Rhea" id="RHEA:11092"/>
        <dbReference type="ChEBI" id="CHEBI:15378"/>
        <dbReference type="ChEBI" id="CHEBI:57540"/>
        <dbReference type="ChEBI" id="CHEBI:57597"/>
        <dbReference type="ChEBI" id="CHEBI:57642"/>
        <dbReference type="ChEBI" id="CHEBI:57945"/>
        <dbReference type="EC" id="1.1.1.94"/>
    </reaction>
</comment>
<comment type="catalytic activity">
    <reaction evidence="9">
        <text>sn-glycerol 3-phosphate + NADP(+) = dihydroxyacetone phosphate + NADPH + H(+)</text>
        <dbReference type="Rhea" id="RHEA:11096"/>
        <dbReference type="ChEBI" id="CHEBI:15378"/>
        <dbReference type="ChEBI" id="CHEBI:57597"/>
        <dbReference type="ChEBI" id="CHEBI:57642"/>
        <dbReference type="ChEBI" id="CHEBI:57783"/>
        <dbReference type="ChEBI" id="CHEBI:58349"/>
        <dbReference type="EC" id="1.1.1.94"/>
    </reaction>
    <physiologicalReaction direction="right-to-left" evidence="9">
        <dbReference type="Rhea" id="RHEA:11098"/>
    </physiologicalReaction>
</comment>
<feature type="binding site" evidence="15">
    <location>
        <position position="102"/>
    </location>
    <ligand>
        <name>substrate</name>
    </ligand>
</feature>
<dbReference type="PROSITE" id="PS00957">
    <property type="entry name" value="NAD_G3PDH"/>
    <property type="match status" value="1"/>
</dbReference>
<dbReference type="RefSeq" id="WP_171089561.1">
    <property type="nucleotide sequence ID" value="NZ_CP053069.1"/>
</dbReference>
<dbReference type="UniPathway" id="UPA00940"/>
<dbReference type="PIRSF" id="PIRSF000114">
    <property type="entry name" value="Glycerol-3-P_dh"/>
    <property type="match status" value="1"/>
</dbReference>
<dbReference type="GO" id="GO:0005829">
    <property type="term" value="C:cytosol"/>
    <property type="evidence" value="ECO:0007669"/>
    <property type="project" value="TreeGrafter"/>
</dbReference>
<evidence type="ECO:0000256" key="8">
    <source>
        <dbReference type="ARBA" id="ARBA00023264"/>
    </source>
</evidence>
<dbReference type="SUPFAM" id="SSF51735">
    <property type="entry name" value="NAD(P)-binding Rossmann-fold domains"/>
    <property type="match status" value="1"/>
</dbReference>
<dbReference type="Pfam" id="PF07479">
    <property type="entry name" value="NAD_Gly3P_dh_C"/>
    <property type="match status" value="1"/>
</dbReference>
<dbReference type="KEGG" id="uru:DSM104443_00715"/>
<feature type="binding site" evidence="13">
    <location>
        <position position="276"/>
    </location>
    <ligand>
        <name>NADPH</name>
        <dbReference type="ChEBI" id="CHEBI:57783"/>
    </ligand>
</feature>
<dbReference type="GO" id="GO:0047952">
    <property type="term" value="F:glycerol-3-phosphate dehydrogenase [NAD(P)+] activity"/>
    <property type="evidence" value="ECO:0007669"/>
    <property type="project" value="UniProtKB-UniRule"/>
</dbReference>
<evidence type="ECO:0000256" key="10">
    <source>
        <dbReference type="ARBA" id="ARBA00066687"/>
    </source>
</evidence>
<evidence type="ECO:0000256" key="9">
    <source>
        <dbReference type="ARBA" id="ARBA00052716"/>
    </source>
</evidence>
<feature type="binding site" evidence="13">
    <location>
        <position position="186"/>
    </location>
    <ligand>
        <name>sn-glycerol 3-phosphate</name>
        <dbReference type="ChEBI" id="CHEBI:57597"/>
    </ligand>
</feature>
<evidence type="ECO:0000256" key="2">
    <source>
        <dbReference type="ARBA" id="ARBA00022516"/>
    </source>
</evidence>
<dbReference type="InterPro" id="IPR006168">
    <property type="entry name" value="G3P_DH_NAD-dep"/>
</dbReference>
<dbReference type="AlphaFoldDB" id="A0A6M4GRG3"/>
<feature type="domain" description="Glycerol-3-phosphate dehydrogenase NAD-dependent N-terminal" evidence="18">
    <location>
        <begin position="2"/>
        <end position="155"/>
    </location>
</feature>
<reference evidence="20 21" key="1">
    <citation type="submission" date="2020-04" db="EMBL/GenBank/DDBJ databases">
        <title>Usitatibacter rugosus gen. nov., sp. nov. and Usitatibacter palustris sp. nov., novel members of Usitatibacteraceae fam. nov. within the order Nitrosomonadales isolated from soil.</title>
        <authorList>
            <person name="Huber K.J."/>
            <person name="Neumann-Schaal M."/>
            <person name="Geppert A."/>
            <person name="Luckner M."/>
            <person name="Wanner G."/>
            <person name="Overmann J."/>
        </authorList>
    </citation>
    <scope>NUCLEOTIDE SEQUENCE [LARGE SCALE GENOMIC DNA]</scope>
    <source>
        <strain evidence="20 21">0125_3</strain>
    </source>
</reference>
<dbReference type="GO" id="GO:0008654">
    <property type="term" value="P:phospholipid biosynthetic process"/>
    <property type="evidence" value="ECO:0007669"/>
    <property type="project" value="UniProtKB-KW"/>
</dbReference>
<evidence type="ECO:0000313" key="20">
    <source>
        <dbReference type="EMBL" id="QJR09666.1"/>
    </source>
</evidence>
<feature type="binding site" evidence="15">
    <location>
        <begin position="250"/>
        <end position="251"/>
    </location>
    <ligand>
        <name>substrate</name>
    </ligand>
</feature>
<dbReference type="PRINTS" id="PR00077">
    <property type="entry name" value="GPDHDRGNASE"/>
</dbReference>
<keyword evidence="7 13" id="KW-0594">Phospholipid biosynthesis</keyword>
<feature type="binding site" evidence="13">
    <location>
        <position position="250"/>
    </location>
    <ligand>
        <name>sn-glycerol 3-phosphate</name>
        <dbReference type="ChEBI" id="CHEBI:57597"/>
    </ligand>
</feature>
<evidence type="ECO:0000256" key="15">
    <source>
        <dbReference type="PIRSR" id="PIRSR000114-2"/>
    </source>
</evidence>
<dbReference type="InterPro" id="IPR036291">
    <property type="entry name" value="NAD(P)-bd_dom_sf"/>
</dbReference>
<evidence type="ECO:0000313" key="21">
    <source>
        <dbReference type="Proteomes" id="UP000501534"/>
    </source>
</evidence>
<dbReference type="EMBL" id="CP053069">
    <property type="protein sequence ID" value="QJR09666.1"/>
    <property type="molecule type" value="Genomic_DNA"/>
</dbReference>
<comment type="pathway">
    <text evidence="13">Membrane lipid metabolism; glycerophospholipid metabolism.</text>
</comment>
<feature type="binding site" evidence="13">
    <location>
        <position position="251"/>
    </location>
    <ligand>
        <name>sn-glycerol 3-phosphate</name>
        <dbReference type="ChEBI" id="CHEBI:57597"/>
    </ligand>
</feature>
<organism evidence="20 21">
    <name type="scientific">Usitatibacter rugosus</name>
    <dbReference type="NCBI Taxonomy" id="2732067"/>
    <lineage>
        <taxon>Bacteria</taxon>
        <taxon>Pseudomonadati</taxon>
        <taxon>Pseudomonadota</taxon>
        <taxon>Betaproteobacteria</taxon>
        <taxon>Nitrosomonadales</taxon>
        <taxon>Usitatibacteraceae</taxon>
        <taxon>Usitatibacter</taxon>
    </lineage>
</organism>
<feature type="binding site" evidence="13">
    <location>
        <position position="30"/>
    </location>
    <ligand>
        <name>NADPH</name>
        <dbReference type="ChEBI" id="CHEBI:57783"/>
    </ligand>
</feature>
<accession>A0A6M4GRG3</accession>
<comment type="function">
    <text evidence="13">Catalyzes the reduction of the glycolytic intermediate dihydroxyacetone phosphate (DHAP) to sn-glycerol 3-phosphate (G3P), the key precursor for phospholipid synthesis.</text>
</comment>
<dbReference type="GO" id="GO:0051287">
    <property type="term" value="F:NAD binding"/>
    <property type="evidence" value="ECO:0007669"/>
    <property type="project" value="InterPro"/>
</dbReference>
<feature type="active site" description="Proton acceptor" evidence="13 14">
    <location>
        <position position="186"/>
    </location>
</feature>
<dbReference type="GO" id="GO:0046168">
    <property type="term" value="P:glycerol-3-phosphate catabolic process"/>
    <property type="evidence" value="ECO:0007669"/>
    <property type="project" value="InterPro"/>
</dbReference>
<name>A0A6M4GRG3_9PROT</name>
<evidence type="ECO:0000256" key="6">
    <source>
        <dbReference type="ARBA" id="ARBA00023098"/>
    </source>
</evidence>
<keyword evidence="2 13" id="KW-0444">Lipid biosynthesis</keyword>
<feature type="binding site" evidence="16">
    <location>
        <position position="250"/>
    </location>
    <ligand>
        <name>NAD(+)</name>
        <dbReference type="ChEBI" id="CHEBI:57540"/>
    </ligand>
</feature>
<dbReference type="InterPro" id="IPR011128">
    <property type="entry name" value="G3P_DH_NAD-dep_N"/>
</dbReference>
<feature type="binding site" evidence="13">
    <location>
        <position position="274"/>
    </location>
    <ligand>
        <name>NADPH</name>
        <dbReference type="ChEBI" id="CHEBI:57783"/>
    </ligand>
</feature>
<evidence type="ECO:0000259" key="19">
    <source>
        <dbReference type="Pfam" id="PF07479"/>
    </source>
</evidence>
<feature type="binding site" evidence="13">
    <location>
        <position position="239"/>
    </location>
    <ligand>
        <name>sn-glycerol 3-phosphate</name>
        <dbReference type="ChEBI" id="CHEBI:57597"/>
    </ligand>
</feature>
<feature type="binding site" evidence="13">
    <location>
        <position position="249"/>
    </location>
    <ligand>
        <name>sn-glycerol 3-phosphate</name>
        <dbReference type="ChEBI" id="CHEBI:57597"/>
    </ligand>
</feature>
<dbReference type="FunFam" id="1.10.1040.10:FF:000001">
    <property type="entry name" value="Glycerol-3-phosphate dehydrogenase [NAD(P)+]"/>
    <property type="match status" value="1"/>
</dbReference>
<dbReference type="Gene3D" id="3.40.50.720">
    <property type="entry name" value="NAD(P)-binding Rossmann-like Domain"/>
    <property type="match status" value="1"/>
</dbReference>
<evidence type="ECO:0000259" key="18">
    <source>
        <dbReference type="Pfam" id="PF01210"/>
    </source>
</evidence>
<evidence type="ECO:0000256" key="14">
    <source>
        <dbReference type="PIRSR" id="PIRSR000114-1"/>
    </source>
</evidence>
<feature type="binding site" evidence="13">
    <location>
        <position position="11"/>
    </location>
    <ligand>
        <name>NADPH</name>
        <dbReference type="ChEBI" id="CHEBI:57783"/>
    </ligand>
</feature>
<sequence>MKIAILGAGAWGSALAASFSSRHSVCLWARDRADAESLASTRRSRYLPEIPLPDSIRVEASLESAIRDAQLIVVATATSGLRETLKAVSAFEVAPELAWACKGFERGTSRLPHEVVAEVLPRATHVGALSGPSFALEVARGQPTAIVFASKDAAFATATSAALNGERLRIYSSTDVAGVELGGAVKNVIAIAAGIADGLGLGRNARAALVTRGLAEIVRLGVALGGTRETFMGLTGLGDLVLTCTGDLSRNREVGVRLASGKTLEVILGELGHVAEGVQSAQPVRDLARARSIDMPITDAICAVLFEGRVPADAVRQLLARDPKAE</sequence>
<keyword evidence="3 13" id="KW-0521">NADP</keyword>
<keyword evidence="6 13" id="KW-0443">Lipid metabolism</keyword>
<evidence type="ECO:0000256" key="16">
    <source>
        <dbReference type="PIRSR" id="PIRSR000114-3"/>
    </source>
</evidence>
<dbReference type="SUPFAM" id="SSF48179">
    <property type="entry name" value="6-phosphogluconate dehydrogenase C-terminal domain-like"/>
    <property type="match status" value="1"/>
</dbReference>
<dbReference type="InterPro" id="IPR006109">
    <property type="entry name" value="G3P_DH_NAD-dep_C"/>
</dbReference>
<dbReference type="HAMAP" id="MF_00394">
    <property type="entry name" value="NAD_Glyc3P_dehydrog"/>
    <property type="match status" value="1"/>
</dbReference>
<keyword evidence="21" id="KW-1185">Reference proteome</keyword>
<gene>
    <name evidence="13 20" type="primary">gpsA</name>
    <name evidence="20" type="ORF">DSM104443_00715</name>
</gene>
<evidence type="ECO:0000256" key="13">
    <source>
        <dbReference type="HAMAP-Rule" id="MF_00394"/>
    </source>
</evidence>
<evidence type="ECO:0000256" key="17">
    <source>
        <dbReference type="RuleBase" id="RU000437"/>
    </source>
</evidence>
<evidence type="ECO:0000256" key="3">
    <source>
        <dbReference type="ARBA" id="ARBA00022857"/>
    </source>
</evidence>
<dbReference type="PANTHER" id="PTHR11728">
    <property type="entry name" value="GLYCEROL-3-PHOSPHATE DEHYDROGENASE"/>
    <property type="match status" value="1"/>
</dbReference>
<dbReference type="InterPro" id="IPR013328">
    <property type="entry name" value="6PGD_dom2"/>
</dbReference>
<dbReference type="FunFam" id="3.40.50.720:FF:000019">
    <property type="entry name" value="Glycerol-3-phosphate dehydrogenase [NAD(P)+]"/>
    <property type="match status" value="1"/>
</dbReference>
<dbReference type="EC" id="1.1.1.94" evidence="10 13"/>
<comment type="subcellular location">
    <subcellularLocation>
        <location evidence="13">Cytoplasm</location>
    </subcellularLocation>
</comment>
<feature type="binding site" evidence="13">
    <location>
        <position position="250"/>
    </location>
    <ligand>
        <name>NADPH</name>
        <dbReference type="ChEBI" id="CHEBI:57783"/>
    </ligand>
</feature>
<feature type="binding site" evidence="16">
    <location>
        <begin position="7"/>
        <end position="12"/>
    </location>
    <ligand>
        <name>NAD(+)</name>
        <dbReference type="ChEBI" id="CHEBI:57540"/>
    </ligand>
</feature>
<proteinExistence type="inferred from homology"/>
<keyword evidence="8 13" id="KW-1208">Phospholipid metabolism</keyword>
<protein>
    <recommendedName>
        <fullName evidence="11 13">Glycerol-3-phosphate dehydrogenase [NAD(P)+]</fullName>
        <ecNumber evidence="10 13">1.1.1.94</ecNumber>
    </recommendedName>
    <alternativeName>
        <fullName evidence="13">NAD(P)(+)-dependent glycerol-3-phosphate dehydrogenase</fullName>
    </alternativeName>
    <alternativeName>
        <fullName evidence="12 13">NAD(P)H-dependent dihydroxyacetone-phosphate reductase</fullName>
    </alternativeName>
</protein>
<evidence type="ECO:0000256" key="5">
    <source>
        <dbReference type="ARBA" id="ARBA00023027"/>
    </source>
</evidence>
<evidence type="ECO:0000256" key="11">
    <source>
        <dbReference type="ARBA" id="ARBA00069372"/>
    </source>
</evidence>
<dbReference type="Pfam" id="PF01210">
    <property type="entry name" value="NAD_Gly3P_dh_N"/>
    <property type="match status" value="1"/>
</dbReference>
<evidence type="ECO:0000256" key="12">
    <source>
        <dbReference type="ARBA" id="ARBA00080511"/>
    </source>
</evidence>
<keyword evidence="13" id="KW-0963">Cytoplasm</keyword>
<comment type="similarity">
    <text evidence="1 13 17">Belongs to the NAD-dependent glycerol-3-phosphate dehydrogenase family.</text>
</comment>